<evidence type="ECO:0000256" key="2">
    <source>
        <dbReference type="ARBA" id="ARBA00022490"/>
    </source>
</evidence>
<dbReference type="Ensembl" id="ENSSGRT00000101478.1">
    <property type="protein sequence ID" value="ENSSGRP00000095368.1"/>
    <property type="gene ID" value="ENSSGRG00000047683.1"/>
</dbReference>
<dbReference type="InParanoid" id="A0A672S0W8"/>
<dbReference type="GO" id="GO:0006974">
    <property type="term" value="P:DNA damage response"/>
    <property type="evidence" value="ECO:0007669"/>
    <property type="project" value="InterPro"/>
</dbReference>
<dbReference type="PANTHER" id="PTHR21331">
    <property type="entry name" value="BRCA1-ASSOCIATED ATM ACTIVATOR 1"/>
    <property type="match status" value="1"/>
</dbReference>
<keyword evidence="2" id="KW-0963">Cytoplasm</keyword>
<proteinExistence type="predicted"/>
<reference evidence="3" key="2">
    <citation type="submission" date="2025-09" db="UniProtKB">
        <authorList>
            <consortium name="Ensembl"/>
        </authorList>
    </citation>
    <scope>IDENTIFICATION</scope>
</reference>
<dbReference type="AlphaFoldDB" id="A0A672S0W8"/>
<evidence type="ECO:0000256" key="1">
    <source>
        <dbReference type="ARBA" id="ARBA00004496"/>
    </source>
</evidence>
<organism evidence="3 4">
    <name type="scientific">Sinocyclocheilus grahami</name>
    <name type="common">Dianchi golden-line fish</name>
    <name type="synonym">Barbus grahami</name>
    <dbReference type="NCBI Taxonomy" id="75366"/>
    <lineage>
        <taxon>Eukaryota</taxon>
        <taxon>Metazoa</taxon>
        <taxon>Chordata</taxon>
        <taxon>Craniata</taxon>
        <taxon>Vertebrata</taxon>
        <taxon>Euteleostomi</taxon>
        <taxon>Actinopterygii</taxon>
        <taxon>Neopterygii</taxon>
        <taxon>Teleostei</taxon>
        <taxon>Ostariophysi</taxon>
        <taxon>Cypriniformes</taxon>
        <taxon>Cyprinidae</taxon>
        <taxon>Cyprininae</taxon>
        <taxon>Sinocyclocheilus</taxon>
    </lineage>
</organism>
<keyword evidence="4" id="KW-1185">Reference proteome</keyword>
<comment type="subcellular location">
    <subcellularLocation>
        <location evidence="1">Cytoplasm</location>
    </subcellularLocation>
</comment>
<protein>
    <submittedName>
        <fullName evidence="3">Uncharacterized protein</fullName>
    </submittedName>
</protein>
<reference evidence="3" key="1">
    <citation type="submission" date="2025-08" db="UniProtKB">
        <authorList>
            <consortium name="Ensembl"/>
        </authorList>
    </citation>
    <scope>IDENTIFICATION</scope>
</reference>
<dbReference type="InterPro" id="IPR038904">
    <property type="entry name" value="BRAT1"/>
</dbReference>
<sequence>MDSDCLSLLPEVCLVLADPQQSPPDDTSLEKLLDWFKELHIQSERPVLLQHQPCLLEFISSVCTSKTTDPAIISFTLKLTGLLAATKQGFHLLEVRPFPQYIYTYLLTLMSSTEVLNFFYFKPPQNLRQFLKYLRAFLRNSWYFHCNKFFFFFFLETRCSINTITNNSNY</sequence>
<dbReference type="GO" id="GO:0005737">
    <property type="term" value="C:cytoplasm"/>
    <property type="evidence" value="ECO:0007669"/>
    <property type="project" value="UniProtKB-SubCell"/>
</dbReference>
<dbReference type="PANTHER" id="PTHR21331:SF2">
    <property type="entry name" value="BRCA1-ASSOCIATED ATM ACTIVATOR 1"/>
    <property type="match status" value="1"/>
</dbReference>
<accession>A0A672S0W8</accession>
<evidence type="ECO:0000313" key="4">
    <source>
        <dbReference type="Proteomes" id="UP000472262"/>
    </source>
</evidence>
<dbReference type="GO" id="GO:0005634">
    <property type="term" value="C:nucleus"/>
    <property type="evidence" value="ECO:0007669"/>
    <property type="project" value="TreeGrafter"/>
</dbReference>
<name>A0A672S0W8_SINGR</name>
<dbReference type="GO" id="GO:0008283">
    <property type="term" value="P:cell population proliferation"/>
    <property type="evidence" value="ECO:0007669"/>
    <property type="project" value="InterPro"/>
</dbReference>
<dbReference type="Proteomes" id="UP000472262">
    <property type="component" value="Unassembled WGS sequence"/>
</dbReference>
<evidence type="ECO:0000313" key="3">
    <source>
        <dbReference type="Ensembl" id="ENSSGRP00000095368.1"/>
    </source>
</evidence>